<dbReference type="Proteomes" id="UP000823896">
    <property type="component" value="Unassembled WGS sequence"/>
</dbReference>
<accession>A0A9D2SVS7</accession>
<dbReference type="Pfam" id="PF01872">
    <property type="entry name" value="RibD_C"/>
    <property type="match status" value="1"/>
</dbReference>
<gene>
    <name evidence="5" type="ORF">H9702_07670</name>
</gene>
<comment type="pathway">
    <text evidence="1">Cofactor biosynthesis; riboflavin biosynthesis.</text>
</comment>
<comment type="caution">
    <text evidence="5">The sequence shown here is derived from an EMBL/GenBank/DDBJ whole genome shotgun (WGS) entry which is preliminary data.</text>
</comment>
<dbReference type="InterPro" id="IPR024072">
    <property type="entry name" value="DHFR-like_dom_sf"/>
</dbReference>
<sequence length="216" mass="23852">MHTEGARDAGASYARIRSDCQADAWVYGSTTTKEFVPAAAPYTRSLSTDFQSDFAAETDARLYYVSIDPLGEIGWSSPTFVRPGCPDAHVIEVLIEDTPAAYRGYLHERGISYITCGRHALDCQLLAQKLYALFGVRTMLVCGGGTLNWTFLEQNALDELSLLLAPAADGLPASPAVFQRSAFSQCDQAFSFRLKEIRQLDQDVIHLIYTIDPKKE</sequence>
<protein>
    <submittedName>
        <fullName evidence="5">Dihydrofolate reductase family protein</fullName>
    </submittedName>
</protein>
<feature type="domain" description="Bacterial bifunctional deaminase-reductase C-terminal" evidence="4">
    <location>
        <begin position="116"/>
        <end position="205"/>
    </location>
</feature>
<evidence type="ECO:0000256" key="1">
    <source>
        <dbReference type="ARBA" id="ARBA00005104"/>
    </source>
</evidence>
<keyword evidence="2" id="KW-0521">NADP</keyword>
<dbReference type="EMBL" id="DWWM01000050">
    <property type="protein sequence ID" value="HJC36987.1"/>
    <property type="molecule type" value="Genomic_DNA"/>
</dbReference>
<evidence type="ECO:0000313" key="6">
    <source>
        <dbReference type="Proteomes" id="UP000823896"/>
    </source>
</evidence>
<dbReference type="GO" id="GO:0008703">
    <property type="term" value="F:5-amino-6-(5-phosphoribosylamino)uracil reductase activity"/>
    <property type="evidence" value="ECO:0007669"/>
    <property type="project" value="InterPro"/>
</dbReference>
<dbReference type="PANTHER" id="PTHR38011">
    <property type="entry name" value="DIHYDROFOLATE REDUCTASE FAMILY PROTEIN (AFU_ORTHOLOGUE AFUA_8G06820)"/>
    <property type="match status" value="1"/>
</dbReference>
<proteinExistence type="predicted"/>
<dbReference type="GO" id="GO:0009231">
    <property type="term" value="P:riboflavin biosynthetic process"/>
    <property type="evidence" value="ECO:0007669"/>
    <property type="project" value="InterPro"/>
</dbReference>
<reference evidence="5" key="2">
    <citation type="submission" date="2021-04" db="EMBL/GenBank/DDBJ databases">
        <authorList>
            <person name="Gilroy R."/>
        </authorList>
    </citation>
    <scope>NUCLEOTIDE SEQUENCE</scope>
    <source>
        <strain evidence="5">CHK187-11901</strain>
    </source>
</reference>
<dbReference type="AlphaFoldDB" id="A0A9D2SVS7"/>
<evidence type="ECO:0000256" key="3">
    <source>
        <dbReference type="ARBA" id="ARBA00023002"/>
    </source>
</evidence>
<dbReference type="PANTHER" id="PTHR38011:SF7">
    <property type="entry name" value="2,5-DIAMINO-6-RIBOSYLAMINO-4(3H)-PYRIMIDINONE 5'-PHOSPHATE REDUCTASE"/>
    <property type="match status" value="1"/>
</dbReference>
<dbReference type="SUPFAM" id="SSF53597">
    <property type="entry name" value="Dihydrofolate reductase-like"/>
    <property type="match status" value="1"/>
</dbReference>
<dbReference type="Gene3D" id="3.40.430.10">
    <property type="entry name" value="Dihydrofolate Reductase, subunit A"/>
    <property type="match status" value="1"/>
</dbReference>
<reference evidence="5" key="1">
    <citation type="journal article" date="2021" name="PeerJ">
        <title>Extensive microbial diversity within the chicken gut microbiome revealed by metagenomics and culture.</title>
        <authorList>
            <person name="Gilroy R."/>
            <person name="Ravi A."/>
            <person name="Getino M."/>
            <person name="Pursley I."/>
            <person name="Horton D.L."/>
            <person name="Alikhan N.F."/>
            <person name="Baker D."/>
            <person name="Gharbi K."/>
            <person name="Hall N."/>
            <person name="Watson M."/>
            <person name="Adriaenssens E.M."/>
            <person name="Foster-Nyarko E."/>
            <person name="Jarju S."/>
            <person name="Secka A."/>
            <person name="Antonio M."/>
            <person name="Oren A."/>
            <person name="Chaudhuri R.R."/>
            <person name="La Ragione R."/>
            <person name="Hildebrand F."/>
            <person name="Pallen M.J."/>
        </authorList>
    </citation>
    <scope>NUCLEOTIDE SEQUENCE</scope>
    <source>
        <strain evidence="5">CHK187-11901</strain>
    </source>
</reference>
<keyword evidence="3" id="KW-0560">Oxidoreductase</keyword>
<dbReference type="InterPro" id="IPR002734">
    <property type="entry name" value="RibDG_C"/>
</dbReference>
<name>A0A9D2SVS7_9FIRM</name>
<evidence type="ECO:0000256" key="2">
    <source>
        <dbReference type="ARBA" id="ARBA00022857"/>
    </source>
</evidence>
<organism evidence="5 6">
    <name type="scientific">Candidatus Merdibacter merdavium</name>
    <dbReference type="NCBI Taxonomy" id="2838692"/>
    <lineage>
        <taxon>Bacteria</taxon>
        <taxon>Bacillati</taxon>
        <taxon>Bacillota</taxon>
        <taxon>Erysipelotrichia</taxon>
        <taxon>Erysipelotrichales</taxon>
        <taxon>Erysipelotrichaceae</taxon>
        <taxon>Merdibacter</taxon>
    </lineage>
</organism>
<evidence type="ECO:0000259" key="4">
    <source>
        <dbReference type="Pfam" id="PF01872"/>
    </source>
</evidence>
<evidence type="ECO:0000313" key="5">
    <source>
        <dbReference type="EMBL" id="HJC36987.1"/>
    </source>
</evidence>
<dbReference type="InterPro" id="IPR050765">
    <property type="entry name" value="Riboflavin_Biosynth_HTPR"/>
</dbReference>